<comment type="similarity">
    <text evidence="1">Belongs to the free Met sulfoxide reductase family.</text>
</comment>
<dbReference type="EMBL" id="CP000851">
    <property type="protein sequence ID" value="ABV87255.1"/>
    <property type="molecule type" value="Genomic_DNA"/>
</dbReference>
<dbReference type="PANTHER" id="PTHR21021">
    <property type="entry name" value="GAF/PUTATIVE CYTOSKELETAL PROTEIN"/>
    <property type="match status" value="1"/>
</dbReference>
<dbReference type="HOGENOM" id="CLU_077738_2_0_6"/>
<dbReference type="AlphaFoldDB" id="A8H3W8"/>
<dbReference type="eggNOG" id="COG1956">
    <property type="taxonomic scope" value="Bacteria"/>
</dbReference>
<organism evidence="3 4">
    <name type="scientific">Shewanella pealeana (strain ATCC 700345 / ANG-SQ1)</name>
    <dbReference type="NCBI Taxonomy" id="398579"/>
    <lineage>
        <taxon>Bacteria</taxon>
        <taxon>Pseudomonadati</taxon>
        <taxon>Pseudomonadota</taxon>
        <taxon>Gammaproteobacteria</taxon>
        <taxon>Alteromonadales</taxon>
        <taxon>Shewanellaceae</taxon>
        <taxon>Shewanella</taxon>
    </lineage>
</organism>
<dbReference type="Proteomes" id="UP000002608">
    <property type="component" value="Chromosome"/>
</dbReference>
<dbReference type="OrthoDB" id="9796252at2"/>
<feature type="domain" description="GAF" evidence="2">
    <location>
        <begin position="37"/>
        <end position="150"/>
    </location>
</feature>
<evidence type="ECO:0000259" key="2">
    <source>
        <dbReference type="Pfam" id="PF01590"/>
    </source>
</evidence>
<dbReference type="PROSITE" id="PS01320">
    <property type="entry name" value="UPF0067"/>
    <property type="match status" value="1"/>
</dbReference>
<dbReference type="RefSeq" id="WP_012155173.1">
    <property type="nucleotide sequence ID" value="NC_009901.1"/>
</dbReference>
<dbReference type="InterPro" id="IPR000614">
    <property type="entry name" value="FRMsr_CS"/>
</dbReference>
<evidence type="ECO:0000256" key="1">
    <source>
        <dbReference type="ARBA" id="ARBA00038454"/>
    </source>
</evidence>
<dbReference type="InterPro" id="IPR029016">
    <property type="entry name" value="GAF-like_dom_sf"/>
</dbReference>
<dbReference type="Pfam" id="PF01590">
    <property type="entry name" value="GAF"/>
    <property type="match status" value="1"/>
</dbReference>
<dbReference type="InterPro" id="IPR051330">
    <property type="entry name" value="Phosphatase_reg/MetRdx"/>
</dbReference>
<dbReference type="GO" id="GO:0005829">
    <property type="term" value="C:cytosol"/>
    <property type="evidence" value="ECO:0007669"/>
    <property type="project" value="TreeGrafter"/>
</dbReference>
<dbReference type="InterPro" id="IPR003018">
    <property type="entry name" value="GAF"/>
</dbReference>
<evidence type="ECO:0000313" key="3">
    <source>
        <dbReference type="EMBL" id="ABV87255.1"/>
    </source>
</evidence>
<reference evidence="3 4" key="1">
    <citation type="submission" date="2007-10" db="EMBL/GenBank/DDBJ databases">
        <title>Complete sequence of Shewanella pealeana ATCC 700345.</title>
        <authorList>
            <consortium name="US DOE Joint Genome Institute"/>
            <person name="Copeland A."/>
            <person name="Lucas S."/>
            <person name="Lapidus A."/>
            <person name="Barry K."/>
            <person name="Glavina del Rio T."/>
            <person name="Dalin E."/>
            <person name="Tice H."/>
            <person name="Pitluck S."/>
            <person name="Chertkov O."/>
            <person name="Brettin T."/>
            <person name="Bruce D."/>
            <person name="Detter J.C."/>
            <person name="Han C."/>
            <person name="Schmutz J."/>
            <person name="Larimer F."/>
            <person name="Land M."/>
            <person name="Hauser L."/>
            <person name="Kyrpides N."/>
            <person name="Kim E."/>
            <person name="Zhao J.-S.Z."/>
            <person name="Manno D."/>
            <person name="Hawari J."/>
            <person name="Richardson P."/>
        </authorList>
    </citation>
    <scope>NUCLEOTIDE SEQUENCE [LARGE SCALE GENOMIC DNA]</scope>
    <source>
        <strain evidence="4">ATCC 700345 / ANG-SQ1</strain>
    </source>
</reference>
<dbReference type="SUPFAM" id="SSF55781">
    <property type="entry name" value="GAF domain-like"/>
    <property type="match status" value="1"/>
</dbReference>
<dbReference type="STRING" id="398579.Spea_1933"/>
<proteinExistence type="inferred from homology"/>
<dbReference type="Gene3D" id="3.30.450.40">
    <property type="match status" value="1"/>
</dbReference>
<name>A8H3W8_SHEPA</name>
<dbReference type="FunFam" id="3.30.450.40:FF:000008">
    <property type="entry name" value="GAF domain-containing proteins"/>
    <property type="match status" value="1"/>
</dbReference>
<gene>
    <name evidence="3" type="ordered locus">Spea_1933</name>
</gene>
<keyword evidence="4" id="KW-1185">Reference proteome</keyword>
<dbReference type="PANTHER" id="PTHR21021:SF15">
    <property type="entry name" value="FREE METHIONINE-R-SULFOXIDE REDUCTASE"/>
    <property type="match status" value="1"/>
</dbReference>
<protein>
    <submittedName>
        <fullName evidence="3">Putative GAF sensor protein</fullName>
    </submittedName>
</protein>
<accession>A8H3W8</accession>
<dbReference type="KEGG" id="spl:Spea_1933"/>
<sequence length="152" mass="16295">MVNAFYDTLNRQVLALLDGEDDTIAALANFSALLNDNLTDLNWVGFYLLKNDELVLGPFQGKVACSRIPIGKGVCGTAVATNSTQRVDDVHQFAGHIACDSASNSELVVPLRQNGTVIGVLDIDSPSLSRFSEIDQQGVETLVKSLEICLIG</sequence>
<dbReference type="GO" id="GO:0033745">
    <property type="term" value="F:L-methionine-(R)-S-oxide reductase activity"/>
    <property type="evidence" value="ECO:0007669"/>
    <property type="project" value="TreeGrafter"/>
</dbReference>
<evidence type="ECO:0000313" key="4">
    <source>
        <dbReference type="Proteomes" id="UP000002608"/>
    </source>
</evidence>